<evidence type="ECO:0000313" key="12">
    <source>
        <dbReference type="Proteomes" id="UP000186817"/>
    </source>
</evidence>
<evidence type="ECO:0000256" key="7">
    <source>
        <dbReference type="ARBA" id="ARBA00023136"/>
    </source>
</evidence>
<dbReference type="InterPro" id="IPR023271">
    <property type="entry name" value="Aquaporin-like"/>
</dbReference>
<protein>
    <submittedName>
        <fullName evidence="11">Aquaporin AQPAe.a</fullName>
    </submittedName>
</protein>
<evidence type="ECO:0000256" key="1">
    <source>
        <dbReference type="ARBA" id="ARBA00004651"/>
    </source>
</evidence>
<feature type="transmembrane region" description="Helical" evidence="10">
    <location>
        <begin position="41"/>
        <end position="65"/>
    </location>
</feature>
<feature type="compositionally biased region" description="Pro residues" evidence="9">
    <location>
        <begin position="281"/>
        <end position="291"/>
    </location>
</feature>
<evidence type="ECO:0000256" key="10">
    <source>
        <dbReference type="SAM" id="Phobius"/>
    </source>
</evidence>
<keyword evidence="6 10" id="KW-1133">Transmembrane helix</keyword>
<sequence>MVGCCVMGTARSLSIQWGIRRTVTGFNPKEQAKRVLDMKAFVAELLGTMMLCTVGCGAAMAYGPVNGPTRLVVAFAFGISVLSIAYSVGHHSGGQLNPAVTLSLVLGKAVPWYQGLLNFVAQMIGSLLAGGLLCVIYPCEADLTTNLASNMASPGYTDVQCVIAEAMGTFMLCFTVWENAVTPISSCGKNACIAIGMAVFVGVLTLLPVTGCSINPARSFGPAVVASLRGCDNYTAGGLDDLWIMFVGPFLGAAVAALAHRPFVPSQSEIDFKKNGGAQTAPPPPENPPPGVSRVMDL</sequence>
<evidence type="ECO:0000256" key="4">
    <source>
        <dbReference type="ARBA" id="ARBA00022475"/>
    </source>
</evidence>
<gene>
    <name evidence="11" type="ORF">AK812_SmicGene13745</name>
</gene>
<accession>A0A1Q9E7B2</accession>
<feature type="transmembrane region" description="Helical" evidence="10">
    <location>
        <begin position="191"/>
        <end position="210"/>
    </location>
</feature>
<dbReference type="InterPro" id="IPR034294">
    <property type="entry name" value="Aquaporin_transptr"/>
</dbReference>
<evidence type="ECO:0000313" key="11">
    <source>
        <dbReference type="EMBL" id="OLQ03309.1"/>
    </source>
</evidence>
<feature type="region of interest" description="Disordered" evidence="9">
    <location>
        <begin position="271"/>
        <end position="298"/>
    </location>
</feature>
<dbReference type="InterPro" id="IPR022357">
    <property type="entry name" value="MIP_CS"/>
</dbReference>
<dbReference type="PANTHER" id="PTHR19139">
    <property type="entry name" value="AQUAPORIN TRANSPORTER"/>
    <property type="match status" value="1"/>
</dbReference>
<evidence type="ECO:0000256" key="2">
    <source>
        <dbReference type="ARBA" id="ARBA00006175"/>
    </source>
</evidence>
<evidence type="ECO:0000256" key="5">
    <source>
        <dbReference type="ARBA" id="ARBA00022692"/>
    </source>
</evidence>
<evidence type="ECO:0000256" key="8">
    <source>
        <dbReference type="RuleBase" id="RU000477"/>
    </source>
</evidence>
<keyword evidence="7 10" id="KW-0472">Membrane</keyword>
<dbReference type="Proteomes" id="UP000186817">
    <property type="component" value="Unassembled WGS sequence"/>
</dbReference>
<feature type="transmembrane region" description="Helical" evidence="10">
    <location>
        <begin position="119"/>
        <end position="139"/>
    </location>
</feature>
<dbReference type="AlphaFoldDB" id="A0A1Q9E7B2"/>
<dbReference type="OrthoDB" id="204128at2759"/>
<keyword evidence="5 8" id="KW-0812">Transmembrane</keyword>
<dbReference type="PANTHER" id="PTHR19139:SF199">
    <property type="entry name" value="MIP17260P"/>
    <property type="match status" value="1"/>
</dbReference>
<dbReference type="SUPFAM" id="SSF81338">
    <property type="entry name" value="Aquaporin-like"/>
    <property type="match status" value="1"/>
</dbReference>
<comment type="caution">
    <text evidence="11">The sequence shown here is derived from an EMBL/GenBank/DDBJ whole genome shotgun (WGS) entry which is preliminary data.</text>
</comment>
<dbReference type="Gene3D" id="1.20.1080.10">
    <property type="entry name" value="Glycerol uptake facilitator protein"/>
    <property type="match status" value="1"/>
</dbReference>
<keyword evidence="4" id="KW-1003">Cell membrane</keyword>
<dbReference type="InterPro" id="IPR000425">
    <property type="entry name" value="MIP"/>
</dbReference>
<feature type="transmembrane region" description="Helical" evidence="10">
    <location>
        <begin position="71"/>
        <end position="89"/>
    </location>
</feature>
<comment type="subcellular location">
    <subcellularLocation>
        <location evidence="1">Cell membrane</location>
        <topology evidence="1">Multi-pass membrane protein</topology>
    </subcellularLocation>
</comment>
<organism evidence="11 12">
    <name type="scientific">Symbiodinium microadriaticum</name>
    <name type="common">Dinoflagellate</name>
    <name type="synonym">Zooxanthella microadriatica</name>
    <dbReference type="NCBI Taxonomy" id="2951"/>
    <lineage>
        <taxon>Eukaryota</taxon>
        <taxon>Sar</taxon>
        <taxon>Alveolata</taxon>
        <taxon>Dinophyceae</taxon>
        <taxon>Suessiales</taxon>
        <taxon>Symbiodiniaceae</taxon>
        <taxon>Symbiodinium</taxon>
    </lineage>
</organism>
<dbReference type="GO" id="GO:0005886">
    <property type="term" value="C:plasma membrane"/>
    <property type="evidence" value="ECO:0007669"/>
    <property type="project" value="UniProtKB-SubCell"/>
</dbReference>
<keyword evidence="12" id="KW-1185">Reference proteome</keyword>
<evidence type="ECO:0000256" key="9">
    <source>
        <dbReference type="SAM" id="MobiDB-lite"/>
    </source>
</evidence>
<reference evidence="11 12" key="1">
    <citation type="submission" date="2016-02" db="EMBL/GenBank/DDBJ databases">
        <title>Genome analysis of coral dinoflagellate symbionts highlights evolutionary adaptations to a symbiotic lifestyle.</title>
        <authorList>
            <person name="Aranda M."/>
            <person name="Li Y."/>
            <person name="Liew Y.J."/>
            <person name="Baumgarten S."/>
            <person name="Simakov O."/>
            <person name="Wilson M."/>
            <person name="Piel J."/>
            <person name="Ashoor H."/>
            <person name="Bougouffa S."/>
            <person name="Bajic V.B."/>
            <person name="Ryu T."/>
            <person name="Ravasi T."/>
            <person name="Bayer T."/>
            <person name="Micklem G."/>
            <person name="Kim H."/>
            <person name="Bhak J."/>
            <person name="Lajeunesse T.C."/>
            <person name="Voolstra C.R."/>
        </authorList>
    </citation>
    <scope>NUCLEOTIDE SEQUENCE [LARGE SCALE GENOMIC DNA]</scope>
    <source>
        <strain evidence="11 12">CCMP2467</strain>
    </source>
</reference>
<dbReference type="OMA" id="FKKKMFW"/>
<evidence type="ECO:0000256" key="6">
    <source>
        <dbReference type="ARBA" id="ARBA00022989"/>
    </source>
</evidence>
<dbReference type="Pfam" id="PF00230">
    <property type="entry name" value="MIP"/>
    <property type="match status" value="1"/>
</dbReference>
<comment type="similarity">
    <text evidence="2 8">Belongs to the MIP/aquaporin (TC 1.A.8) family.</text>
</comment>
<proteinExistence type="inferred from homology"/>
<dbReference type="PROSITE" id="PS00221">
    <property type="entry name" value="MIP"/>
    <property type="match status" value="1"/>
</dbReference>
<feature type="transmembrane region" description="Helical" evidence="10">
    <location>
        <begin position="242"/>
        <end position="264"/>
    </location>
</feature>
<keyword evidence="3 8" id="KW-0813">Transport</keyword>
<dbReference type="GO" id="GO:0015250">
    <property type="term" value="F:water channel activity"/>
    <property type="evidence" value="ECO:0007669"/>
    <property type="project" value="TreeGrafter"/>
</dbReference>
<dbReference type="EMBL" id="LSRX01000239">
    <property type="protein sequence ID" value="OLQ03309.1"/>
    <property type="molecule type" value="Genomic_DNA"/>
</dbReference>
<name>A0A1Q9E7B2_SYMMI</name>
<dbReference type="PRINTS" id="PR00783">
    <property type="entry name" value="MINTRINSICP"/>
</dbReference>
<evidence type="ECO:0000256" key="3">
    <source>
        <dbReference type="ARBA" id="ARBA00022448"/>
    </source>
</evidence>